<name>A0AAU7QCH1_9GAMM</name>
<protein>
    <recommendedName>
        <fullName evidence="2">Peptidase C39-like domain-containing protein</fullName>
    </recommendedName>
</protein>
<evidence type="ECO:0000313" key="1">
    <source>
        <dbReference type="EMBL" id="XBS70675.1"/>
    </source>
</evidence>
<sequence length="93" mass="10031">MDAAISRDGLAEYLHRRLPVMVSVSPKIRHAQGGNSDPGANGGHLVLCYALDRDRVWFNNPSATETAPYHSSLPLAAFYSWCAGRGVVFGTEG</sequence>
<reference evidence="1" key="1">
    <citation type="submission" date="2024-06" db="EMBL/GenBank/DDBJ databases">
        <authorList>
            <person name="Coelho C."/>
            <person name="Bento M."/>
            <person name="Garcia E."/>
            <person name="Camelo A."/>
            <person name="Brandao I."/>
            <person name="Espirito Santo C."/>
            <person name="Trovao J."/>
            <person name="Verissimo A."/>
            <person name="Costa J."/>
            <person name="Tiago I."/>
        </authorList>
    </citation>
    <scope>NUCLEOTIDE SEQUENCE</scope>
    <source>
        <strain evidence="1">KWT182</strain>
    </source>
</reference>
<organism evidence="1">
    <name type="scientific">Acerihabitans sp. KWT182</name>
    <dbReference type="NCBI Taxonomy" id="3157919"/>
    <lineage>
        <taxon>Bacteria</taxon>
        <taxon>Pseudomonadati</taxon>
        <taxon>Pseudomonadota</taxon>
        <taxon>Gammaproteobacteria</taxon>
        <taxon>Enterobacterales</taxon>
        <taxon>Pectobacteriaceae</taxon>
        <taxon>Acerihabitans</taxon>
    </lineage>
</organism>
<proteinExistence type="predicted"/>
<accession>A0AAU7QCH1</accession>
<dbReference type="EMBL" id="CP157947">
    <property type="protein sequence ID" value="XBS70675.1"/>
    <property type="molecule type" value="Genomic_DNA"/>
</dbReference>
<evidence type="ECO:0008006" key="2">
    <source>
        <dbReference type="Google" id="ProtNLM"/>
    </source>
</evidence>
<gene>
    <name evidence="1" type="ORF">ABK905_05890</name>
</gene>
<dbReference type="AlphaFoldDB" id="A0AAU7QCH1"/>